<dbReference type="Proteomes" id="UP000240739">
    <property type="component" value="Unassembled WGS sequence"/>
</dbReference>
<proteinExistence type="predicted"/>
<reference evidence="2 3" key="1">
    <citation type="submission" date="2018-03" db="EMBL/GenBank/DDBJ databases">
        <title>Aquarubrobacter algicola gen. nov., sp. nov., a novel actinobacterium isolated from shallow eutrophic lake during the end of cyanobacterial harmful algal blooms.</title>
        <authorList>
            <person name="Chun S.J."/>
        </authorList>
    </citation>
    <scope>NUCLEOTIDE SEQUENCE [LARGE SCALE GENOMIC DNA]</scope>
    <source>
        <strain evidence="2 3">Seoho-28</strain>
    </source>
</reference>
<dbReference type="InterPro" id="IPR023292">
    <property type="entry name" value="NTP_PyroPHydrolase-like_dom_sf"/>
</dbReference>
<sequence length="215" mass="23229">MTDRRCKADRFPPQVIDAMVRYAAEPVDDDGHTDCYYAGMLDAALRVMAEPHPDEVAAMLDPLGIELPSASTEDGGVTGVQAPAGRSRAARMAAEFNTHPNSLGPAHVRALAATLMGEESQELLVELTGDEADRSKIARELADVTYVAYTIAWSYGIDLDAALREIHRAAMDKIHANVRREGDGKIIKPPGFVPPDMTRAVERGLSSTEDRGDDA</sequence>
<protein>
    <submittedName>
        <fullName evidence="2">Uncharacterized protein</fullName>
    </submittedName>
</protein>
<name>A0A2T4UE01_9ACTN</name>
<dbReference type="Gene3D" id="1.10.3420.10">
    <property type="entry name" value="putative ntp pyrophosphohydrolase like domain"/>
    <property type="match status" value="1"/>
</dbReference>
<dbReference type="SUPFAM" id="SSF101386">
    <property type="entry name" value="all-alpha NTP pyrophosphatases"/>
    <property type="match status" value="1"/>
</dbReference>
<dbReference type="EMBL" id="PYYB01000003">
    <property type="protein sequence ID" value="PTL55736.1"/>
    <property type="molecule type" value="Genomic_DNA"/>
</dbReference>
<evidence type="ECO:0000313" key="3">
    <source>
        <dbReference type="Proteomes" id="UP000240739"/>
    </source>
</evidence>
<keyword evidence="3" id="KW-1185">Reference proteome</keyword>
<dbReference type="AlphaFoldDB" id="A0A2T4UE01"/>
<organism evidence="2 3">
    <name type="scientific">Paraconexibacter algicola</name>
    <dbReference type="NCBI Taxonomy" id="2133960"/>
    <lineage>
        <taxon>Bacteria</taxon>
        <taxon>Bacillati</taxon>
        <taxon>Actinomycetota</taxon>
        <taxon>Thermoleophilia</taxon>
        <taxon>Solirubrobacterales</taxon>
        <taxon>Paraconexibacteraceae</taxon>
        <taxon>Paraconexibacter</taxon>
    </lineage>
</organism>
<evidence type="ECO:0000313" key="2">
    <source>
        <dbReference type="EMBL" id="PTL55736.1"/>
    </source>
</evidence>
<comment type="caution">
    <text evidence="2">The sequence shown here is derived from an EMBL/GenBank/DDBJ whole genome shotgun (WGS) entry which is preliminary data.</text>
</comment>
<dbReference type="RefSeq" id="WP_107570779.1">
    <property type="nucleotide sequence ID" value="NZ_PYYB01000003.1"/>
</dbReference>
<dbReference type="Pfam" id="PF01503">
    <property type="entry name" value="PRA-PH"/>
    <property type="match status" value="1"/>
</dbReference>
<feature type="region of interest" description="Disordered" evidence="1">
    <location>
        <begin position="188"/>
        <end position="215"/>
    </location>
</feature>
<dbReference type="OrthoDB" id="9795188at2"/>
<accession>A0A2T4UE01</accession>
<evidence type="ECO:0000256" key="1">
    <source>
        <dbReference type="SAM" id="MobiDB-lite"/>
    </source>
</evidence>
<gene>
    <name evidence="2" type="ORF">C7Y72_19090</name>
</gene>
<dbReference type="InterPro" id="IPR021130">
    <property type="entry name" value="PRib-ATP_PPHydrolase-like"/>
</dbReference>